<evidence type="ECO:0000256" key="12">
    <source>
        <dbReference type="ARBA" id="ARBA00049556"/>
    </source>
</evidence>
<evidence type="ECO:0000256" key="9">
    <source>
        <dbReference type="ARBA" id="ARBA00023098"/>
    </source>
</evidence>
<comment type="catalytic activity">
    <reaction evidence="12">
        <text>a (3S)-3-hydroxyacyl-CoA + NAD(+) = a 3-oxoacyl-CoA + NADH + H(+)</text>
        <dbReference type="Rhea" id="RHEA:22432"/>
        <dbReference type="ChEBI" id="CHEBI:15378"/>
        <dbReference type="ChEBI" id="CHEBI:57318"/>
        <dbReference type="ChEBI" id="CHEBI:57540"/>
        <dbReference type="ChEBI" id="CHEBI:57945"/>
        <dbReference type="ChEBI" id="CHEBI:90726"/>
        <dbReference type="EC" id="1.1.1.35"/>
    </reaction>
</comment>
<feature type="region of interest" description="Disordered" evidence="13">
    <location>
        <begin position="705"/>
        <end position="739"/>
    </location>
</feature>
<keyword evidence="7" id="KW-0560">Oxidoreductase</keyword>
<evidence type="ECO:0000256" key="5">
    <source>
        <dbReference type="ARBA" id="ARBA00022832"/>
    </source>
</evidence>
<comment type="pathway">
    <text evidence="2">Lipid metabolism; butanoate metabolism.</text>
</comment>
<gene>
    <name evidence="16" type="ORF">E3T55_11270</name>
</gene>
<feature type="compositionally biased region" description="Polar residues" evidence="13">
    <location>
        <begin position="713"/>
        <end position="722"/>
    </location>
</feature>
<dbReference type="InterPro" id="IPR036291">
    <property type="entry name" value="NAD(P)-bd_dom_sf"/>
</dbReference>
<dbReference type="GO" id="GO:0016509">
    <property type="term" value="F:long-chain (3S)-3-hydroxyacyl-CoA dehydrogenase (NAD+) activity"/>
    <property type="evidence" value="ECO:0007669"/>
    <property type="project" value="TreeGrafter"/>
</dbReference>
<comment type="similarity">
    <text evidence="3">In the central section; belongs to the 3-hydroxyacyl-CoA dehydrogenase family.</text>
</comment>
<dbReference type="GO" id="GO:0070403">
    <property type="term" value="F:NAD+ binding"/>
    <property type="evidence" value="ECO:0007669"/>
    <property type="project" value="InterPro"/>
</dbReference>
<evidence type="ECO:0000256" key="2">
    <source>
        <dbReference type="ARBA" id="ARBA00005086"/>
    </source>
</evidence>
<evidence type="ECO:0000256" key="1">
    <source>
        <dbReference type="ARBA" id="ARBA00005005"/>
    </source>
</evidence>
<evidence type="ECO:0000256" key="4">
    <source>
        <dbReference type="ARBA" id="ARBA00009463"/>
    </source>
</evidence>
<dbReference type="SUPFAM" id="SSF51735">
    <property type="entry name" value="NAD(P)-binding Rossmann-fold domains"/>
    <property type="match status" value="1"/>
</dbReference>
<comment type="caution">
    <text evidence="16">The sequence shown here is derived from an EMBL/GenBank/DDBJ whole genome shotgun (WGS) entry which is preliminary data.</text>
</comment>
<name>A0A4R9A005_9MICO</name>
<protein>
    <submittedName>
        <fullName evidence="16">3-hydroxyacyl-CoA dehydrogenase</fullName>
    </submittedName>
</protein>
<evidence type="ECO:0000256" key="13">
    <source>
        <dbReference type="SAM" id="MobiDB-lite"/>
    </source>
</evidence>
<dbReference type="AlphaFoldDB" id="A0A4R9A005"/>
<reference evidence="16 17" key="1">
    <citation type="submission" date="2019-03" db="EMBL/GenBank/DDBJ databases">
        <title>Genomics of glacier-inhabiting Cryobacterium strains.</title>
        <authorList>
            <person name="Liu Q."/>
            <person name="Xin Y.-H."/>
        </authorList>
    </citation>
    <scope>NUCLEOTIDE SEQUENCE [LARGE SCALE GENOMIC DNA]</scope>
    <source>
        <strain evidence="16 17">Hh14</strain>
    </source>
</reference>
<evidence type="ECO:0000256" key="11">
    <source>
        <dbReference type="ARBA" id="ARBA00023268"/>
    </source>
</evidence>
<dbReference type="Pfam" id="PF02737">
    <property type="entry name" value="3HCDH_N"/>
    <property type="match status" value="1"/>
</dbReference>
<dbReference type="UniPathway" id="UPA00659"/>
<sequence>MKSAVNSRHTPTRVSLGIRTLGAHRIAVITFEAAPGALVTWTPGALTELAAVVRSIDTSTVSAVAFIGSGSAFGAGADLAGFQQAATPADGEDIAREGFAAFAGITGLAVPTFAFLNGTAVGGALELALRADYRTVAAGTRAIGLPEASLGLLPGWGGLASLSTLIGAAATAEIAIVRSLAGRHLTAVESQNFGVTDAVIADADFLTASLTWAVDVLDGREPPALAIAAGSWSADAVRATVAKRIPTTLPAVEAIITLLTEWQTRSAGPSDVGNRTLARLAVGGDPIEADTVALFGALLHTDECRASIYAFFTLQAARKRSRPAGGDREGTAESAASPAPTRVGVIGGGLMATQLAVLFATKLDAPTHLTEVTPERADLALERVSAQLDRAAARGSLPPERRDRIAAHITASADPTDQTGSTLVIEAVFEDLTVKQQVWASVESVVPLDTILLTNTSSLSIAEQGAELLRPERLIGLHFFNPVAVLPLIEIVRAAHTSPDVIDAAFHLAGSLGKTAVLVADTPGFVVNRLLTRLFSDSLALIDTGTDARVVDTALVGDGLPMTALTLLDYIGPAVQLHIFETMHAAFPDRFTVSPSLARIVEQKLSGYLTTTGGLTPEAQAIVDGVAAASAAEATTPATTPATTAPTTAAGPALTSAAVRDLLLGGLADETARMLAEGTVATAADIDACMMLGANYPHHTGGLTPLLDRSGASRAQTGSTFHSPGVASAPRIPEQAVAR</sequence>
<dbReference type="CDD" id="cd06558">
    <property type="entry name" value="crotonase-like"/>
    <property type="match status" value="1"/>
</dbReference>
<dbReference type="PANTHER" id="PTHR43612:SF3">
    <property type="entry name" value="TRIFUNCTIONAL ENZYME SUBUNIT ALPHA, MITOCHONDRIAL"/>
    <property type="match status" value="1"/>
</dbReference>
<keyword evidence="8" id="KW-0520">NAD</keyword>
<evidence type="ECO:0000313" key="16">
    <source>
        <dbReference type="EMBL" id="TFD49646.1"/>
    </source>
</evidence>
<dbReference type="FunFam" id="3.40.50.720:FF:000009">
    <property type="entry name" value="Fatty oxidation complex, alpha subunit"/>
    <property type="match status" value="1"/>
</dbReference>
<feature type="domain" description="3-hydroxyacyl-CoA dehydrogenase NAD binding" evidence="15">
    <location>
        <begin position="343"/>
        <end position="521"/>
    </location>
</feature>
<feature type="region of interest" description="Disordered" evidence="13">
    <location>
        <begin position="320"/>
        <end position="339"/>
    </location>
</feature>
<organism evidence="16 17">
    <name type="scientific">Cryobacterium frigoriphilum</name>
    <dbReference type="NCBI Taxonomy" id="1259150"/>
    <lineage>
        <taxon>Bacteria</taxon>
        <taxon>Bacillati</taxon>
        <taxon>Actinomycetota</taxon>
        <taxon>Actinomycetes</taxon>
        <taxon>Micrococcales</taxon>
        <taxon>Microbacteriaceae</taxon>
        <taxon>Cryobacterium</taxon>
    </lineage>
</organism>
<dbReference type="Pfam" id="PF00378">
    <property type="entry name" value="ECH_1"/>
    <property type="match status" value="1"/>
</dbReference>
<feature type="domain" description="3-hydroxyacyl-CoA dehydrogenase C-terminal" evidence="14">
    <location>
        <begin position="524"/>
        <end position="612"/>
    </location>
</feature>
<keyword evidence="11" id="KW-0511">Multifunctional enzyme</keyword>
<keyword evidence="17" id="KW-1185">Reference proteome</keyword>
<comment type="similarity">
    <text evidence="4">Belongs to the 3-hydroxyacyl-CoA dehydrogenase family.</text>
</comment>
<dbReference type="OrthoDB" id="9771883at2"/>
<dbReference type="Proteomes" id="UP000297447">
    <property type="component" value="Unassembled WGS sequence"/>
</dbReference>
<keyword evidence="9" id="KW-0443">Lipid metabolism</keyword>
<evidence type="ECO:0000256" key="6">
    <source>
        <dbReference type="ARBA" id="ARBA00022963"/>
    </source>
</evidence>
<dbReference type="InterPro" id="IPR001753">
    <property type="entry name" value="Enoyl-CoA_hydra/iso"/>
</dbReference>
<keyword evidence="10" id="KW-0456">Lyase</keyword>
<evidence type="ECO:0000256" key="10">
    <source>
        <dbReference type="ARBA" id="ARBA00023239"/>
    </source>
</evidence>
<evidence type="ECO:0000259" key="14">
    <source>
        <dbReference type="Pfam" id="PF00725"/>
    </source>
</evidence>
<evidence type="ECO:0000313" key="17">
    <source>
        <dbReference type="Proteomes" id="UP000297447"/>
    </source>
</evidence>
<dbReference type="SUPFAM" id="SSF52096">
    <property type="entry name" value="ClpP/crotonase"/>
    <property type="match status" value="1"/>
</dbReference>
<dbReference type="EMBL" id="SOHE01000048">
    <property type="protein sequence ID" value="TFD49646.1"/>
    <property type="molecule type" value="Genomic_DNA"/>
</dbReference>
<keyword evidence="5" id="KW-0276">Fatty acid metabolism</keyword>
<evidence type="ECO:0000256" key="8">
    <source>
        <dbReference type="ARBA" id="ARBA00023027"/>
    </source>
</evidence>
<accession>A0A4R9A005</accession>
<evidence type="ECO:0000256" key="7">
    <source>
        <dbReference type="ARBA" id="ARBA00023002"/>
    </source>
</evidence>
<proteinExistence type="inferred from homology"/>
<keyword evidence="6" id="KW-0442">Lipid degradation</keyword>
<dbReference type="InterPro" id="IPR006108">
    <property type="entry name" value="3HC_DH_C"/>
</dbReference>
<dbReference type="InterPro" id="IPR050136">
    <property type="entry name" value="FA_oxidation_alpha_subunit"/>
</dbReference>
<dbReference type="PANTHER" id="PTHR43612">
    <property type="entry name" value="TRIFUNCTIONAL ENZYME SUBUNIT ALPHA"/>
    <property type="match status" value="1"/>
</dbReference>
<comment type="pathway">
    <text evidence="1">Lipid metabolism; fatty acid beta-oxidation.</text>
</comment>
<evidence type="ECO:0000259" key="15">
    <source>
        <dbReference type="Pfam" id="PF02737"/>
    </source>
</evidence>
<dbReference type="Gene3D" id="3.90.226.10">
    <property type="entry name" value="2-enoyl-CoA Hydratase, Chain A, domain 1"/>
    <property type="match status" value="1"/>
</dbReference>
<dbReference type="InterPro" id="IPR006176">
    <property type="entry name" value="3-OHacyl-CoA_DH_NAD-bd"/>
</dbReference>
<dbReference type="GO" id="GO:0006635">
    <property type="term" value="P:fatty acid beta-oxidation"/>
    <property type="evidence" value="ECO:0007669"/>
    <property type="project" value="UniProtKB-UniPathway"/>
</dbReference>
<dbReference type="InterPro" id="IPR029045">
    <property type="entry name" value="ClpP/crotonase-like_dom_sf"/>
</dbReference>
<dbReference type="GO" id="GO:0004300">
    <property type="term" value="F:enoyl-CoA hydratase activity"/>
    <property type="evidence" value="ECO:0007669"/>
    <property type="project" value="TreeGrafter"/>
</dbReference>
<dbReference type="Gene3D" id="3.40.50.720">
    <property type="entry name" value="NAD(P)-binding Rossmann-like Domain"/>
    <property type="match status" value="1"/>
</dbReference>
<dbReference type="SUPFAM" id="SSF48179">
    <property type="entry name" value="6-phosphogluconate dehydrogenase C-terminal domain-like"/>
    <property type="match status" value="2"/>
</dbReference>
<evidence type="ECO:0000256" key="3">
    <source>
        <dbReference type="ARBA" id="ARBA00007005"/>
    </source>
</evidence>
<dbReference type="RefSeq" id="WP_134519665.1">
    <property type="nucleotide sequence ID" value="NZ_SOHE01000048.1"/>
</dbReference>
<dbReference type="Pfam" id="PF00725">
    <property type="entry name" value="3HCDH"/>
    <property type="match status" value="1"/>
</dbReference>
<dbReference type="Gene3D" id="1.10.1040.50">
    <property type="match status" value="1"/>
</dbReference>
<dbReference type="InterPro" id="IPR008927">
    <property type="entry name" value="6-PGluconate_DH-like_C_sf"/>
</dbReference>